<gene>
    <name evidence="2" type="ORF">SNAT2548_LOCUS28600</name>
</gene>
<comment type="caution">
    <text evidence="2">The sequence shown here is derived from an EMBL/GenBank/DDBJ whole genome shotgun (WGS) entry which is preliminary data.</text>
</comment>
<organism evidence="2 3">
    <name type="scientific">Symbiodinium natans</name>
    <dbReference type="NCBI Taxonomy" id="878477"/>
    <lineage>
        <taxon>Eukaryota</taxon>
        <taxon>Sar</taxon>
        <taxon>Alveolata</taxon>
        <taxon>Dinophyceae</taxon>
        <taxon>Suessiales</taxon>
        <taxon>Symbiodiniaceae</taxon>
        <taxon>Symbiodinium</taxon>
    </lineage>
</organism>
<accession>A0A812T644</accession>
<evidence type="ECO:0000256" key="1">
    <source>
        <dbReference type="SAM" id="MobiDB-lite"/>
    </source>
</evidence>
<sequence length="107" mass="11868">METALPWHVCLGPSSVATEVRGCTKQDFQMSRRLNSSSTSTLALRKHKSIAQLVTLADGNEEDDKDDESEHEDDIGHALAIAQHERCPTATSCFSYDMMCEALQVRI</sequence>
<name>A0A812T644_9DINO</name>
<reference evidence="2" key="1">
    <citation type="submission" date="2021-02" db="EMBL/GenBank/DDBJ databases">
        <authorList>
            <person name="Dougan E. K."/>
            <person name="Rhodes N."/>
            <person name="Thang M."/>
            <person name="Chan C."/>
        </authorList>
    </citation>
    <scope>NUCLEOTIDE SEQUENCE</scope>
</reference>
<dbReference type="AlphaFoldDB" id="A0A812T644"/>
<proteinExistence type="predicted"/>
<evidence type="ECO:0000313" key="3">
    <source>
        <dbReference type="Proteomes" id="UP000604046"/>
    </source>
</evidence>
<protein>
    <submittedName>
        <fullName evidence="2">Uncharacterized protein</fullName>
    </submittedName>
</protein>
<feature type="region of interest" description="Disordered" evidence="1">
    <location>
        <begin position="55"/>
        <end position="75"/>
    </location>
</feature>
<evidence type="ECO:0000313" key="2">
    <source>
        <dbReference type="EMBL" id="CAE7510684.1"/>
    </source>
</evidence>
<dbReference type="Proteomes" id="UP000604046">
    <property type="component" value="Unassembled WGS sequence"/>
</dbReference>
<keyword evidence="3" id="KW-1185">Reference proteome</keyword>
<dbReference type="EMBL" id="CAJNDS010002523">
    <property type="protein sequence ID" value="CAE7510684.1"/>
    <property type="molecule type" value="Genomic_DNA"/>
</dbReference>
<feature type="compositionally biased region" description="Acidic residues" evidence="1">
    <location>
        <begin position="59"/>
        <end position="73"/>
    </location>
</feature>